<comment type="caution">
    <text evidence="1">The sequence shown here is derived from an EMBL/GenBank/DDBJ whole genome shotgun (WGS) entry which is preliminary data.</text>
</comment>
<keyword evidence="2" id="KW-1185">Reference proteome</keyword>
<reference evidence="1" key="1">
    <citation type="submission" date="2020-10" db="EMBL/GenBank/DDBJ databases">
        <authorList>
            <person name="Kikuchi T."/>
        </authorList>
    </citation>
    <scope>NUCLEOTIDE SEQUENCE</scope>
    <source>
        <strain evidence="1">NKZ352</strain>
    </source>
</reference>
<name>A0A8S1GT42_9PELO</name>
<dbReference type="AlphaFoldDB" id="A0A8S1GT42"/>
<sequence length="93" mass="10427">MSERIVSKLPRLALARPMAPNVGLNCIMWAERLAEQWTLGAIHRAVRPDGNNNALRLCGAAPSSPFRWFRSDLRLTQHWEASRSVGLAEFASK</sequence>
<gene>
    <name evidence="1" type="ORF">CAUJ_LOCUS2378</name>
</gene>
<organism evidence="1 2">
    <name type="scientific">Caenorhabditis auriculariae</name>
    <dbReference type="NCBI Taxonomy" id="2777116"/>
    <lineage>
        <taxon>Eukaryota</taxon>
        <taxon>Metazoa</taxon>
        <taxon>Ecdysozoa</taxon>
        <taxon>Nematoda</taxon>
        <taxon>Chromadorea</taxon>
        <taxon>Rhabditida</taxon>
        <taxon>Rhabditina</taxon>
        <taxon>Rhabditomorpha</taxon>
        <taxon>Rhabditoidea</taxon>
        <taxon>Rhabditidae</taxon>
        <taxon>Peloderinae</taxon>
        <taxon>Caenorhabditis</taxon>
    </lineage>
</organism>
<dbReference type="EMBL" id="CAJGYM010000004">
    <property type="protein sequence ID" value="CAD6186459.1"/>
    <property type="molecule type" value="Genomic_DNA"/>
</dbReference>
<dbReference type="Proteomes" id="UP000835052">
    <property type="component" value="Unassembled WGS sequence"/>
</dbReference>
<evidence type="ECO:0000313" key="2">
    <source>
        <dbReference type="Proteomes" id="UP000835052"/>
    </source>
</evidence>
<proteinExistence type="predicted"/>
<protein>
    <submittedName>
        <fullName evidence="1">Uncharacterized protein</fullName>
    </submittedName>
</protein>
<evidence type="ECO:0000313" key="1">
    <source>
        <dbReference type="EMBL" id="CAD6186459.1"/>
    </source>
</evidence>
<accession>A0A8S1GT42</accession>